<keyword evidence="3" id="KW-1185">Reference proteome</keyword>
<proteinExistence type="predicted"/>
<dbReference type="Proteomes" id="UP000295215">
    <property type="component" value="Unassembled WGS sequence"/>
</dbReference>
<feature type="transmembrane region" description="Helical" evidence="1">
    <location>
        <begin position="21"/>
        <end position="41"/>
    </location>
</feature>
<dbReference type="EMBL" id="SOAG01000027">
    <property type="protein sequence ID" value="TDS53838.1"/>
    <property type="molecule type" value="Genomic_DNA"/>
</dbReference>
<feature type="transmembrane region" description="Helical" evidence="1">
    <location>
        <begin position="47"/>
        <end position="66"/>
    </location>
</feature>
<dbReference type="OrthoDB" id="1453628at2"/>
<sequence length="132" mass="15404">MINYNKSTNQIEINDNYKSRLISSRLMSVLILVMSIIRLYMADWSNLHEMDYLFCVITAVFLYLNYKNFLVKTATDKIEKSNIEYIKIPKTLATKTIIKLNNGKNREVFGYKGIKEREKLQKIASEAAIKVI</sequence>
<reference evidence="2 3" key="1">
    <citation type="submission" date="2019-03" db="EMBL/GenBank/DDBJ databases">
        <title>Genomic Encyclopedia of Archaeal and Bacterial Type Strains, Phase II (KMG-II): from individual species to whole genera.</title>
        <authorList>
            <person name="Goeker M."/>
        </authorList>
    </citation>
    <scope>NUCLEOTIDE SEQUENCE [LARGE SCALE GENOMIC DNA]</scope>
    <source>
        <strain evidence="2 3">DSM 28213</strain>
    </source>
</reference>
<evidence type="ECO:0000313" key="2">
    <source>
        <dbReference type="EMBL" id="TDS53838.1"/>
    </source>
</evidence>
<evidence type="ECO:0000256" key="1">
    <source>
        <dbReference type="SAM" id="Phobius"/>
    </source>
</evidence>
<name>A0A4R7EPK4_9FLAO</name>
<accession>A0A4R7EPK4</accession>
<evidence type="ECO:0000313" key="3">
    <source>
        <dbReference type="Proteomes" id="UP000295215"/>
    </source>
</evidence>
<organism evidence="2 3">
    <name type="scientific">Myroides indicus</name>
    <dbReference type="NCBI Taxonomy" id="1323422"/>
    <lineage>
        <taxon>Bacteria</taxon>
        <taxon>Pseudomonadati</taxon>
        <taxon>Bacteroidota</taxon>
        <taxon>Flavobacteriia</taxon>
        <taxon>Flavobacteriales</taxon>
        <taxon>Flavobacteriaceae</taxon>
        <taxon>Myroides</taxon>
    </lineage>
</organism>
<evidence type="ECO:0008006" key="4">
    <source>
        <dbReference type="Google" id="ProtNLM"/>
    </source>
</evidence>
<dbReference type="AlphaFoldDB" id="A0A4R7EPK4"/>
<keyword evidence="1" id="KW-1133">Transmembrane helix</keyword>
<comment type="caution">
    <text evidence="2">The sequence shown here is derived from an EMBL/GenBank/DDBJ whole genome shotgun (WGS) entry which is preliminary data.</text>
</comment>
<keyword evidence="1" id="KW-0472">Membrane</keyword>
<gene>
    <name evidence="2" type="ORF">C8P70_12735</name>
</gene>
<keyword evidence="1" id="KW-0812">Transmembrane</keyword>
<protein>
    <recommendedName>
        <fullName evidence="4">PH (Pleckstrin Homology) domain-containing protein</fullName>
    </recommendedName>
</protein>